<accession>A0A1D8AYM0</accession>
<sequence length="41" mass="4437">MVSAYDSRTGNGRLAFVFGSPLVLPFTNLHEHPVSPVRLGP</sequence>
<dbReference type="KEGG" id="obg:Verru16b_03080"/>
<evidence type="ECO:0000313" key="1">
    <source>
        <dbReference type="EMBL" id="AOS45989.1"/>
    </source>
</evidence>
<gene>
    <name evidence="1" type="ORF">Verru16b_03080</name>
</gene>
<dbReference type="EMBL" id="CP016094">
    <property type="protein sequence ID" value="AOS45989.1"/>
    <property type="molecule type" value="Genomic_DNA"/>
</dbReference>
<proteinExistence type="predicted"/>
<reference evidence="1 2" key="1">
    <citation type="submission" date="2016-06" db="EMBL/GenBank/DDBJ databases">
        <title>Three novel species with peptidoglycan cell walls form the new genus Lacunisphaera gen. nov. in the family Opitutaceae of the verrucomicrobial subdivision 4.</title>
        <authorList>
            <person name="Rast P."/>
            <person name="Gloeckner I."/>
            <person name="Jogler M."/>
            <person name="Boedeker C."/>
            <person name="Jeske O."/>
            <person name="Wiegand S."/>
            <person name="Reinhardt R."/>
            <person name="Schumann P."/>
            <person name="Rohde M."/>
            <person name="Spring S."/>
            <person name="Gloeckner F.O."/>
            <person name="Jogler C."/>
        </authorList>
    </citation>
    <scope>NUCLEOTIDE SEQUENCE [LARGE SCALE GENOMIC DNA]</scope>
    <source>
        <strain evidence="1 2">IG16b</strain>
    </source>
</reference>
<keyword evidence="2" id="KW-1185">Reference proteome</keyword>
<name>A0A1D8AYM0_9BACT</name>
<protein>
    <submittedName>
        <fullName evidence="1">Uncharacterized protein</fullName>
    </submittedName>
</protein>
<dbReference type="AlphaFoldDB" id="A0A1D8AYM0"/>
<dbReference type="STRING" id="1838286.Verru16b_03080"/>
<organism evidence="1 2">
    <name type="scientific">Lacunisphaera limnophila</name>
    <dbReference type="NCBI Taxonomy" id="1838286"/>
    <lineage>
        <taxon>Bacteria</taxon>
        <taxon>Pseudomonadati</taxon>
        <taxon>Verrucomicrobiota</taxon>
        <taxon>Opitutia</taxon>
        <taxon>Opitutales</taxon>
        <taxon>Opitutaceae</taxon>
        <taxon>Lacunisphaera</taxon>
    </lineage>
</organism>
<dbReference type="Proteomes" id="UP000095228">
    <property type="component" value="Chromosome"/>
</dbReference>
<evidence type="ECO:0000313" key="2">
    <source>
        <dbReference type="Proteomes" id="UP000095228"/>
    </source>
</evidence>